<dbReference type="VEuPathDB" id="VectorBase:ISCP_037613"/>
<organism evidence="2">
    <name type="scientific">Ixodes scapularis</name>
    <name type="common">Black-legged tick</name>
    <name type="synonym">Deer tick</name>
    <dbReference type="NCBI Taxonomy" id="6945"/>
    <lineage>
        <taxon>Eukaryota</taxon>
        <taxon>Metazoa</taxon>
        <taxon>Ecdysozoa</taxon>
        <taxon>Arthropoda</taxon>
        <taxon>Chelicerata</taxon>
        <taxon>Arachnida</taxon>
        <taxon>Acari</taxon>
        <taxon>Parasitiformes</taxon>
        <taxon>Ixodida</taxon>
        <taxon>Ixodoidea</taxon>
        <taxon>Ixodidae</taxon>
        <taxon>Ixodinae</taxon>
        <taxon>Ixodes</taxon>
    </lineage>
</organism>
<proteinExistence type="evidence at transcript level"/>
<reference evidence="2" key="1">
    <citation type="journal article" date="2002" name="J. Exp. Biol.">
        <title>Exploring the sialome of the tick Ixodes scapularis.</title>
        <authorList>
            <person name="Valenzuela J.G."/>
            <person name="Francischetti I.M."/>
            <person name="Pham V.M."/>
            <person name="Garfield M.K."/>
            <person name="Mather T.N."/>
            <person name="Ribeiro J.M."/>
        </authorList>
    </citation>
    <scope>NUCLEOTIDE SEQUENCE</scope>
    <source>
        <strain evidence="2">Rhode Island</strain>
        <tissue evidence="2">Salivary gland</tissue>
    </source>
</reference>
<dbReference type="EMBL" id="AF483707">
    <property type="protein sequence ID" value="AAM93629.1"/>
    <property type="molecule type" value="mRNA"/>
</dbReference>
<accession>Q8MVD3</accession>
<keyword evidence="1" id="KW-0732">Signal</keyword>
<name>Q8MVD3_IXOSC</name>
<sequence>MKATIAVLCFLVAVAYAIVVEARMASQPIDNDALNGRCVKPKECPGNSKTVYYYDPKSGCQHIQLGADCTDNGNYRTLAECNQYCLTPPGK</sequence>
<evidence type="ECO:0000313" key="2">
    <source>
        <dbReference type="EMBL" id="AAM93629.1"/>
    </source>
</evidence>
<dbReference type="GO" id="GO:0004867">
    <property type="term" value="F:serine-type endopeptidase inhibitor activity"/>
    <property type="evidence" value="ECO:0007669"/>
    <property type="project" value="InterPro"/>
</dbReference>
<dbReference type="VEuPathDB" id="VectorBase:ISCW024676"/>
<feature type="signal peptide" evidence="1">
    <location>
        <begin position="1"/>
        <end position="17"/>
    </location>
</feature>
<dbReference type="AlphaFoldDB" id="Q8MVD3"/>
<dbReference type="InterPro" id="IPR036880">
    <property type="entry name" value="Kunitz_BPTI_sf"/>
</dbReference>
<evidence type="ECO:0000256" key="1">
    <source>
        <dbReference type="SAM" id="SignalP"/>
    </source>
</evidence>
<dbReference type="SUPFAM" id="SSF57362">
    <property type="entry name" value="BPTI-like"/>
    <property type="match status" value="1"/>
</dbReference>
<feature type="chain" id="PRO_5004311019" evidence="1">
    <location>
        <begin position="18"/>
        <end position="91"/>
    </location>
</feature>
<protein>
    <submittedName>
        <fullName evidence="2">Putative secreted protein</fullName>
    </submittedName>
</protein>